<accession>A0ABV3RNC8</accession>
<evidence type="ECO:0000313" key="2">
    <source>
        <dbReference type="Proteomes" id="UP001556098"/>
    </source>
</evidence>
<dbReference type="Proteomes" id="UP001556098">
    <property type="component" value="Unassembled WGS sequence"/>
</dbReference>
<organism evidence="1 2">
    <name type="scientific">Sulfitobacter sediminis</name>
    <dbReference type="NCBI Taxonomy" id="3234186"/>
    <lineage>
        <taxon>Bacteria</taxon>
        <taxon>Pseudomonadati</taxon>
        <taxon>Pseudomonadota</taxon>
        <taxon>Alphaproteobacteria</taxon>
        <taxon>Rhodobacterales</taxon>
        <taxon>Roseobacteraceae</taxon>
        <taxon>Sulfitobacter</taxon>
    </lineage>
</organism>
<proteinExistence type="predicted"/>
<sequence>MTKRGKVQREHFNYFYDLMKQIEWDLHQEVLDAKRIPAAWHEIANAKGQAKKVRLTIRIDADVVRFFRRFGRGYQSRMNDVLAAWMHGRLAGLIDGHCQTNSA</sequence>
<dbReference type="InterPro" id="IPR025528">
    <property type="entry name" value="BrnA_antitoxin"/>
</dbReference>
<evidence type="ECO:0000313" key="1">
    <source>
        <dbReference type="EMBL" id="MEW9919603.1"/>
    </source>
</evidence>
<name>A0ABV3RNC8_9RHOB</name>
<gene>
    <name evidence="1" type="ORF">AB2B41_08315</name>
</gene>
<dbReference type="EMBL" id="JBFNXX010000005">
    <property type="protein sequence ID" value="MEW9919603.1"/>
    <property type="molecule type" value="Genomic_DNA"/>
</dbReference>
<comment type="caution">
    <text evidence="1">The sequence shown here is derived from an EMBL/GenBank/DDBJ whole genome shotgun (WGS) entry which is preliminary data.</text>
</comment>
<keyword evidence="2" id="KW-1185">Reference proteome</keyword>
<reference evidence="1 2" key="1">
    <citation type="submission" date="2024-07" db="EMBL/GenBank/DDBJ databases">
        <title>Marimonas sp.nov., isolated from tidal-flat sediment.</title>
        <authorList>
            <person name="Jayan J.N."/>
            <person name="Lee S.S."/>
        </authorList>
    </citation>
    <scope>NUCLEOTIDE SEQUENCE [LARGE SCALE GENOMIC DNA]</scope>
    <source>
        <strain evidence="1 2">MJW-29</strain>
    </source>
</reference>
<dbReference type="Pfam" id="PF14384">
    <property type="entry name" value="BrnA_antitoxin"/>
    <property type="match status" value="1"/>
</dbReference>
<protein>
    <submittedName>
        <fullName evidence="1">BrnA antitoxin family protein</fullName>
    </submittedName>
</protein>
<dbReference type="RefSeq" id="WP_367877309.1">
    <property type="nucleotide sequence ID" value="NZ_JBFNXX010000005.1"/>
</dbReference>